<feature type="compositionally biased region" description="Acidic residues" evidence="7">
    <location>
        <begin position="175"/>
        <end position="187"/>
    </location>
</feature>
<evidence type="ECO:0000256" key="6">
    <source>
        <dbReference type="ARBA" id="ARBA00075033"/>
    </source>
</evidence>
<keyword evidence="11" id="KW-1185">Reference proteome</keyword>
<dbReference type="GO" id="GO:0000776">
    <property type="term" value="C:kinetochore"/>
    <property type="evidence" value="ECO:0007669"/>
    <property type="project" value="InterPro"/>
</dbReference>
<dbReference type="EMBL" id="CABFNQ020000673">
    <property type="protein sequence ID" value="CAH0022050.1"/>
    <property type="molecule type" value="Genomic_DNA"/>
</dbReference>
<dbReference type="PANTHER" id="PTHR16684">
    <property type="entry name" value="CENTROMERE PROTEIN C"/>
    <property type="match status" value="1"/>
</dbReference>
<feature type="domain" description="Mif2/CENP-C cupin" evidence="8">
    <location>
        <begin position="524"/>
        <end position="608"/>
    </location>
</feature>
<dbReference type="InterPro" id="IPR011051">
    <property type="entry name" value="RmlC_Cupin_sf"/>
</dbReference>
<comment type="function">
    <text evidence="5">Component of the kinetochore, a multiprotein complex that assembles on centromeric DNA and attaches chromosomes to spindle microtubules, mediating chromosome segregation and sister chromatid segregation during meiosis and mitosis. Component of the inner kinetochore constitutive centromere-associated network (CCAN), which serves as a structural platform for outer kinetochore assembly.</text>
</comment>
<feature type="compositionally biased region" description="Polar residues" evidence="7">
    <location>
        <begin position="242"/>
        <end position="252"/>
    </location>
</feature>
<feature type="compositionally biased region" description="Acidic residues" evidence="7">
    <location>
        <begin position="293"/>
        <end position="302"/>
    </location>
</feature>
<name>A0A9N9V9S3_9HYPO</name>
<feature type="region of interest" description="Disordered" evidence="7">
    <location>
        <begin position="432"/>
        <end position="477"/>
    </location>
</feature>
<feature type="compositionally biased region" description="Acidic residues" evidence="7">
    <location>
        <begin position="63"/>
        <end position="88"/>
    </location>
</feature>
<accession>A0A9N9V9S3</accession>
<dbReference type="Pfam" id="PF11699">
    <property type="entry name" value="CENP-C_C"/>
    <property type="match status" value="1"/>
</dbReference>
<evidence type="ECO:0000256" key="7">
    <source>
        <dbReference type="SAM" id="MobiDB-lite"/>
    </source>
</evidence>
<dbReference type="PRINTS" id="PR00929">
    <property type="entry name" value="ATHOOK"/>
</dbReference>
<dbReference type="GO" id="GO:0051382">
    <property type="term" value="P:kinetochore assembly"/>
    <property type="evidence" value="ECO:0007669"/>
    <property type="project" value="InterPro"/>
</dbReference>
<dbReference type="SUPFAM" id="SSF51182">
    <property type="entry name" value="RmlC-like cupins"/>
    <property type="match status" value="1"/>
</dbReference>
<dbReference type="SMART" id="SM00384">
    <property type="entry name" value="AT_hook"/>
    <property type="match status" value="3"/>
</dbReference>
<feature type="compositionally biased region" description="Polar residues" evidence="7">
    <location>
        <begin position="132"/>
        <end position="152"/>
    </location>
</feature>
<evidence type="ECO:0000259" key="8">
    <source>
        <dbReference type="Pfam" id="PF11699"/>
    </source>
</evidence>
<feature type="compositionally biased region" description="Basic residues" evidence="7">
    <location>
        <begin position="338"/>
        <end position="347"/>
    </location>
</feature>
<dbReference type="InterPro" id="IPR017956">
    <property type="entry name" value="AT_hook_DNA-bd_motif"/>
</dbReference>
<dbReference type="FunFam" id="2.60.120.10:FF:000033">
    <property type="entry name" value="Centromere protein C 1"/>
    <property type="match status" value="1"/>
</dbReference>
<feature type="compositionally biased region" description="Basic residues" evidence="7">
    <location>
        <begin position="444"/>
        <end position="458"/>
    </location>
</feature>
<keyword evidence="3" id="KW-0238">DNA-binding</keyword>
<dbReference type="GO" id="GO:0051315">
    <property type="term" value="P:attachment of mitotic spindle microtubules to kinetochore"/>
    <property type="evidence" value="ECO:0007669"/>
    <property type="project" value="TreeGrafter"/>
</dbReference>
<dbReference type="PANTHER" id="PTHR16684:SF11">
    <property type="entry name" value="CENTROMERE PROTEIN C"/>
    <property type="match status" value="1"/>
</dbReference>
<feature type="compositionally biased region" description="Acidic residues" evidence="7">
    <location>
        <begin position="200"/>
        <end position="210"/>
    </location>
</feature>
<dbReference type="GO" id="GO:0019237">
    <property type="term" value="F:centromeric DNA binding"/>
    <property type="evidence" value="ECO:0007669"/>
    <property type="project" value="InterPro"/>
</dbReference>
<evidence type="ECO:0000256" key="3">
    <source>
        <dbReference type="ARBA" id="ARBA00023125"/>
    </source>
</evidence>
<comment type="caution">
    <text evidence="10">The sequence shown here is derived from an EMBL/GenBank/DDBJ whole genome shotgun (WGS) entry which is preliminary data.</text>
</comment>
<dbReference type="Proteomes" id="UP000696573">
    <property type="component" value="Unassembled WGS sequence"/>
</dbReference>
<feature type="compositionally biased region" description="Basic and acidic residues" evidence="7">
    <location>
        <begin position="1"/>
        <end position="10"/>
    </location>
</feature>
<protein>
    <recommendedName>
        <fullName evidence="6">CENP-C homolog</fullName>
    </recommendedName>
</protein>
<proteinExistence type="inferred from homology"/>
<gene>
    <name evidence="10" type="ORF">CRHIZ90672A_00006159</name>
</gene>
<dbReference type="CDD" id="cd06993">
    <property type="entry name" value="cupin_CENP-C_C"/>
    <property type="match status" value="1"/>
</dbReference>
<dbReference type="InterPro" id="IPR028386">
    <property type="entry name" value="CENP-C/Mif2/cnp3"/>
</dbReference>
<dbReference type="InterPro" id="IPR028929">
    <property type="entry name" value="Mif2_N"/>
</dbReference>
<feature type="domain" description="Mif2 N-terminal" evidence="9">
    <location>
        <begin position="16"/>
        <end position="152"/>
    </location>
</feature>
<evidence type="ECO:0000313" key="11">
    <source>
        <dbReference type="Proteomes" id="UP000696573"/>
    </source>
</evidence>
<evidence type="ECO:0000256" key="5">
    <source>
        <dbReference type="ARBA" id="ARBA00057947"/>
    </source>
</evidence>
<dbReference type="InterPro" id="IPR014710">
    <property type="entry name" value="RmlC-like_jellyroll"/>
</dbReference>
<evidence type="ECO:0000256" key="2">
    <source>
        <dbReference type="ARBA" id="ARBA00010291"/>
    </source>
</evidence>
<dbReference type="GO" id="GO:0051455">
    <property type="term" value="P:spindle attachment to meiosis I kinetochore"/>
    <property type="evidence" value="ECO:0007669"/>
    <property type="project" value="TreeGrafter"/>
</dbReference>
<evidence type="ECO:0000256" key="1">
    <source>
        <dbReference type="ARBA" id="ARBA00004123"/>
    </source>
</evidence>
<comment type="similarity">
    <text evidence="2">Belongs to the CENP-C/MIF2 family.</text>
</comment>
<evidence type="ECO:0000256" key="4">
    <source>
        <dbReference type="ARBA" id="ARBA00023242"/>
    </source>
</evidence>
<dbReference type="AlphaFoldDB" id="A0A9N9V9S3"/>
<dbReference type="Gene3D" id="2.60.120.10">
    <property type="entry name" value="Jelly Rolls"/>
    <property type="match status" value="1"/>
</dbReference>
<organism evidence="10 11">
    <name type="scientific">Clonostachys rhizophaga</name>
    <dbReference type="NCBI Taxonomy" id="160324"/>
    <lineage>
        <taxon>Eukaryota</taxon>
        <taxon>Fungi</taxon>
        <taxon>Dikarya</taxon>
        <taxon>Ascomycota</taxon>
        <taxon>Pezizomycotina</taxon>
        <taxon>Sordariomycetes</taxon>
        <taxon>Hypocreomycetidae</taxon>
        <taxon>Hypocreales</taxon>
        <taxon>Bionectriaceae</taxon>
        <taxon>Clonostachys</taxon>
    </lineage>
</organism>
<sequence length="627" mass="68668">MAPRGRRGESSEPQAFHQLGVQGRKTGVFLPPTDKVDKDGFQPLEDIFSSPRREPSESPNGDDANDEDDEDDEDEEDGGDDTGSEDMEITNSAGPGPQTILRAQRRYQPSPSETRSPTKRSVPAGRAPTYPGQESSPNGGSRDATVTRNIDFQSIAKGRGRLNGNLGGRLGASREEEEEEEDDDEVEVAPTYDESAGPQNDDEEEEEEEVPSPQPVAGKRKRGRPRTSLPEAEPASEDRRSNTPNAAPQQSVKKSRGRPAKAASKPAGAVPPQPSQKPRGRPARNSNSSQEAVEPDEEEEEEAPRQTKKQRVNGTARAAPPAEAAPKAPAPAAPAAKPRGRPGRKPKVSVPDEGAGEQSFMALQKGPPLPKRRGLVSVKRDPDAIVQTRSGRHSYRPLNYWAGDQVIQEVEERDDMFTNDRGFVSMSMKGIVRNAEDEPSGTRRGPRGRGRLKGKSRQLKAVDEEEEPDKWESDPGQVFGEVMGWEPEYETHPPADDDQVPVHEDLIAVSAEAVQTKDIKDATFRFAKTLTMPFMGAGIVDLPPGTEKRPKNSRKMHMVFFVHYGKVTVTVNESEFRISAGGQWFVHRGNYYSITNESKTNARIFFSQACEVPARASGESPDDTQMG</sequence>
<evidence type="ECO:0000259" key="9">
    <source>
        <dbReference type="Pfam" id="PF15624"/>
    </source>
</evidence>
<keyword evidence="4" id="KW-0539">Nucleus</keyword>
<dbReference type="OrthoDB" id="1939643at2759"/>
<dbReference type="InterPro" id="IPR025974">
    <property type="entry name" value="Mif2/CENP-C_cupin"/>
</dbReference>
<evidence type="ECO:0000313" key="10">
    <source>
        <dbReference type="EMBL" id="CAH0022050.1"/>
    </source>
</evidence>
<reference evidence="10" key="1">
    <citation type="submission" date="2021-10" db="EMBL/GenBank/DDBJ databases">
        <authorList>
            <person name="Piombo E."/>
        </authorList>
    </citation>
    <scope>NUCLEOTIDE SEQUENCE</scope>
</reference>
<feature type="compositionally biased region" description="Low complexity" evidence="7">
    <location>
        <begin position="316"/>
        <end position="327"/>
    </location>
</feature>
<dbReference type="Pfam" id="PF15624">
    <property type="entry name" value="Mif2_N"/>
    <property type="match status" value="1"/>
</dbReference>
<comment type="subcellular location">
    <subcellularLocation>
        <location evidence="1">Nucleus</location>
    </subcellularLocation>
</comment>
<feature type="region of interest" description="Disordered" evidence="7">
    <location>
        <begin position="1"/>
        <end position="390"/>
    </location>
</feature>
<dbReference type="GO" id="GO:0005634">
    <property type="term" value="C:nucleus"/>
    <property type="evidence" value="ECO:0007669"/>
    <property type="project" value="UniProtKB-SubCell"/>
</dbReference>